<dbReference type="PROSITE" id="PS50221">
    <property type="entry name" value="GAIN_B"/>
    <property type="match status" value="1"/>
</dbReference>
<dbReference type="InterPro" id="IPR008077">
    <property type="entry name" value="GPCR_2_brain_angio_inhib"/>
</dbReference>
<gene>
    <name evidence="20" type="ORF">ACJMK2_029544</name>
</gene>
<evidence type="ECO:0000256" key="7">
    <source>
        <dbReference type="ARBA" id="ARBA00022989"/>
    </source>
</evidence>
<dbReference type="PANTHER" id="PTHR12011:SF347">
    <property type="entry name" value="FI21270P1-RELATED"/>
    <property type="match status" value="1"/>
</dbReference>
<evidence type="ECO:0000256" key="8">
    <source>
        <dbReference type="ARBA" id="ARBA00023040"/>
    </source>
</evidence>
<dbReference type="GO" id="GO:0004930">
    <property type="term" value="F:G protein-coupled receptor activity"/>
    <property type="evidence" value="ECO:0007669"/>
    <property type="project" value="UniProtKB-KW"/>
</dbReference>
<evidence type="ECO:0000313" key="20">
    <source>
        <dbReference type="EMBL" id="KAL3883261.1"/>
    </source>
</evidence>
<dbReference type="EMBL" id="JBJQND010000003">
    <property type="protein sequence ID" value="KAL3883261.1"/>
    <property type="molecule type" value="Genomic_DNA"/>
</dbReference>
<feature type="compositionally biased region" description="Polar residues" evidence="14">
    <location>
        <begin position="907"/>
        <end position="931"/>
    </location>
</feature>
<evidence type="ECO:0000256" key="13">
    <source>
        <dbReference type="ARBA" id="ARBA00023224"/>
    </source>
</evidence>
<dbReference type="InterPro" id="IPR007110">
    <property type="entry name" value="Ig-like_dom"/>
</dbReference>
<evidence type="ECO:0000256" key="4">
    <source>
        <dbReference type="ARBA" id="ARBA00022692"/>
    </source>
</evidence>
<dbReference type="InterPro" id="IPR032471">
    <property type="entry name" value="AGRL2-4_GAIN_subdom_A"/>
</dbReference>
<evidence type="ECO:0000256" key="3">
    <source>
        <dbReference type="ARBA" id="ARBA00022475"/>
    </source>
</evidence>
<dbReference type="InterPro" id="IPR013783">
    <property type="entry name" value="Ig-like_fold"/>
</dbReference>
<name>A0ABD3XCD7_SINWO</name>
<dbReference type="PROSITE" id="PS50227">
    <property type="entry name" value="G_PROTEIN_RECEP_F2_3"/>
    <property type="match status" value="1"/>
</dbReference>
<dbReference type="InterPro" id="IPR001879">
    <property type="entry name" value="GPCR_2_extracellular_dom"/>
</dbReference>
<dbReference type="InterPro" id="IPR057244">
    <property type="entry name" value="GAIN_B"/>
</dbReference>
<evidence type="ECO:0000256" key="6">
    <source>
        <dbReference type="ARBA" id="ARBA00022737"/>
    </source>
</evidence>
<evidence type="ECO:0000256" key="5">
    <source>
        <dbReference type="ARBA" id="ARBA00022729"/>
    </source>
</evidence>
<evidence type="ECO:0000259" key="17">
    <source>
        <dbReference type="PROSITE" id="PS50227"/>
    </source>
</evidence>
<dbReference type="PRINTS" id="PR00249">
    <property type="entry name" value="GPCRSECRETIN"/>
</dbReference>
<keyword evidence="5" id="KW-0732">Signal</keyword>
<dbReference type="Pfam" id="PF01825">
    <property type="entry name" value="GPS"/>
    <property type="match status" value="1"/>
</dbReference>
<keyword evidence="6" id="KW-0677">Repeat</keyword>
<dbReference type="Proteomes" id="UP001634394">
    <property type="component" value="Unassembled WGS sequence"/>
</dbReference>
<accession>A0ABD3XCD7</accession>
<dbReference type="InterPro" id="IPR046338">
    <property type="entry name" value="GAIN_dom_sf"/>
</dbReference>
<feature type="transmembrane region" description="Helical" evidence="15">
    <location>
        <begin position="573"/>
        <end position="595"/>
    </location>
</feature>
<protein>
    <submittedName>
        <fullName evidence="20">Uncharacterized protein</fullName>
    </submittedName>
</protein>
<dbReference type="CDD" id="cd00096">
    <property type="entry name" value="Ig"/>
    <property type="match status" value="1"/>
</dbReference>
<organism evidence="20 21">
    <name type="scientific">Sinanodonta woodiana</name>
    <name type="common">Chinese pond mussel</name>
    <name type="synonym">Anodonta woodiana</name>
    <dbReference type="NCBI Taxonomy" id="1069815"/>
    <lineage>
        <taxon>Eukaryota</taxon>
        <taxon>Metazoa</taxon>
        <taxon>Spiralia</taxon>
        <taxon>Lophotrochozoa</taxon>
        <taxon>Mollusca</taxon>
        <taxon>Bivalvia</taxon>
        <taxon>Autobranchia</taxon>
        <taxon>Heteroconchia</taxon>
        <taxon>Palaeoheterodonta</taxon>
        <taxon>Unionida</taxon>
        <taxon>Unionoidea</taxon>
        <taxon>Unionidae</taxon>
        <taxon>Unioninae</taxon>
        <taxon>Sinanodonta</taxon>
    </lineage>
</organism>
<dbReference type="SMART" id="SM00409">
    <property type="entry name" value="IG"/>
    <property type="match status" value="2"/>
</dbReference>
<evidence type="ECO:0000256" key="9">
    <source>
        <dbReference type="ARBA" id="ARBA00023136"/>
    </source>
</evidence>
<dbReference type="PROSITE" id="PS50261">
    <property type="entry name" value="G_PROTEIN_RECEP_F2_4"/>
    <property type="match status" value="1"/>
</dbReference>
<comment type="similarity">
    <text evidence="2">Belongs to the G-protein coupled receptor 2 family. Adhesion G-protein coupled receptor (ADGR) subfamily.</text>
</comment>
<reference evidence="20 21" key="1">
    <citation type="submission" date="2024-11" db="EMBL/GenBank/DDBJ databases">
        <title>Chromosome-level genome assembly of the freshwater bivalve Anodonta woodiana.</title>
        <authorList>
            <person name="Chen X."/>
        </authorList>
    </citation>
    <scope>NUCLEOTIDE SEQUENCE [LARGE SCALE GENOMIC DNA]</scope>
    <source>
        <strain evidence="20">MN2024</strain>
        <tissue evidence="20">Gills</tissue>
    </source>
</reference>
<evidence type="ECO:0000256" key="15">
    <source>
        <dbReference type="SAM" id="Phobius"/>
    </source>
</evidence>
<dbReference type="InterPro" id="IPR036179">
    <property type="entry name" value="Ig-like_dom_sf"/>
</dbReference>
<keyword evidence="9 15" id="KW-0472">Membrane</keyword>
<feature type="transmembrane region" description="Helical" evidence="15">
    <location>
        <begin position="607"/>
        <end position="624"/>
    </location>
</feature>
<keyword evidence="3" id="KW-1003">Cell membrane</keyword>
<evidence type="ECO:0000259" key="18">
    <source>
        <dbReference type="PROSITE" id="PS50261"/>
    </source>
</evidence>
<dbReference type="Pfam" id="PF02793">
    <property type="entry name" value="HRM"/>
    <property type="match status" value="1"/>
</dbReference>
<evidence type="ECO:0000256" key="10">
    <source>
        <dbReference type="ARBA" id="ARBA00023157"/>
    </source>
</evidence>
<dbReference type="InterPro" id="IPR003598">
    <property type="entry name" value="Ig_sub2"/>
</dbReference>
<dbReference type="Gene3D" id="2.60.220.50">
    <property type="match status" value="1"/>
</dbReference>
<feature type="compositionally biased region" description="Polar residues" evidence="14">
    <location>
        <begin position="842"/>
        <end position="874"/>
    </location>
</feature>
<feature type="domain" description="Ig-like" evidence="19">
    <location>
        <begin position="117"/>
        <end position="208"/>
    </location>
</feature>
<feature type="region of interest" description="Disordered" evidence="14">
    <location>
        <begin position="826"/>
        <end position="936"/>
    </location>
</feature>
<feature type="domain" description="Ig-like" evidence="19">
    <location>
        <begin position="2"/>
        <end position="112"/>
    </location>
</feature>
<dbReference type="InterPro" id="IPR000832">
    <property type="entry name" value="GPCR_2_secretin-like"/>
</dbReference>
<evidence type="ECO:0000256" key="12">
    <source>
        <dbReference type="ARBA" id="ARBA00023180"/>
    </source>
</evidence>
<evidence type="ECO:0000256" key="14">
    <source>
        <dbReference type="SAM" id="MobiDB-lite"/>
    </source>
</evidence>
<dbReference type="SMART" id="SM00408">
    <property type="entry name" value="IGc2"/>
    <property type="match status" value="2"/>
</dbReference>
<feature type="transmembrane region" description="Helical" evidence="15">
    <location>
        <begin position="675"/>
        <end position="695"/>
    </location>
</feature>
<feature type="compositionally biased region" description="Polar residues" evidence="14">
    <location>
        <begin position="884"/>
        <end position="896"/>
    </location>
</feature>
<dbReference type="Pfam" id="PF13927">
    <property type="entry name" value="Ig_3"/>
    <property type="match status" value="2"/>
</dbReference>
<feature type="transmembrane region" description="Helical" evidence="15">
    <location>
        <begin position="644"/>
        <end position="668"/>
    </location>
</feature>
<dbReference type="Pfam" id="PF00002">
    <property type="entry name" value="7tm_2"/>
    <property type="match status" value="1"/>
</dbReference>
<dbReference type="GO" id="GO:0005886">
    <property type="term" value="C:plasma membrane"/>
    <property type="evidence" value="ECO:0007669"/>
    <property type="project" value="UniProtKB-SubCell"/>
</dbReference>
<dbReference type="SUPFAM" id="SSF48726">
    <property type="entry name" value="Immunoglobulin"/>
    <property type="match status" value="2"/>
</dbReference>
<proteinExistence type="inferred from homology"/>
<dbReference type="FunFam" id="1.20.1070.10:FF:000058">
    <property type="entry name" value="Adhesion G protein-coupled receptor F5"/>
    <property type="match status" value="1"/>
</dbReference>
<evidence type="ECO:0000256" key="1">
    <source>
        <dbReference type="ARBA" id="ARBA00004651"/>
    </source>
</evidence>
<dbReference type="Gene3D" id="1.20.1070.10">
    <property type="entry name" value="Rhodopsin 7-helix transmembrane proteins"/>
    <property type="match status" value="1"/>
</dbReference>
<keyword evidence="10" id="KW-1015">Disulfide bond</keyword>
<keyword evidence="11" id="KW-0675">Receptor</keyword>
<sequence length="996" mass="109653">MPHIGDGYSILDSIDITNAGDIYNGSSVNITCMIKLFGNATPTITWKYNGTVMNPVYGSRISISTITVVTESPKRISKTVSFTPIQSSDSGTYECVVMDGNSSPSVMKRTVFVLSQPVVFIQPVTQTVDVGSTVNITCQVVNHVPINQMVWYRNGTEINSTNQLAVETFFNDDSTHILTCTNINYTTTYECRGENAAGHGNKQQTTIYVVLSGSLSVKTCISETDKRGTEWSRTLHDHYDKKSCPSGTSGEALRYCSKDGVWSDPSYDNCVSNTLLELRSLTDNIKNGLASNTVPDSLVKLTSVTNPNNQELQKAEVQVVSTILDNVIQISNNTKTITNNDVENFLEIASNIIDAKNTPSWQALINEDNEGASIILRTVEMYSSMKSKSINATDGPVKRFNKTNLIVEIGSNPMDDIRFPNTIENGDSSSKFVLSKDVLKYGNYTSYSAVYFKNVSGIIQKKVFHNGSITKSADDLEINSAVLSLQLDPTPPSLSPTLNLTFQHFSAVFSTPVCSFWKFDAVGIGNGAWSSTGCRLVSTNDYTTVCECDHLTSFAILMSPGKTPDKDQVPLSIISTIGCAISISCLSLTMIAHSIVWRYVKSDRTSLLMNLCFALLVSYVIFLVGADQTENKNACIAVAALLHYVYLAVFFLMFAYGIELAVTVIYVFEAKSRVRWLLPLAWFLPAVIVAVSLGVTKFEGYGNKQFCWLSIQDGILWAFVGPAAFVILLNVIIIIVVFQRMLSSSSMKNKSDLVKAKTAVRSLCVLLPITGITWVFGILSVNDDLVVFQYVFAILNSLQGLFIFLFHGLFNRHVTTTKNFSLGSGRQLQNQVETDDKDGEQNNEYAESSVNVQDKNSGNTISMEDGKVSNSIYDSDSRRDHKSNVSSSADIYTGDSTCIREQERNRGSSSVRSDNAFDKTTANKYRNSNKGSSERAKDYHNSVFDVAYMGPPIFHGSYRSIAGYVSYNPYGAPLMSTVSNNTYHRQNGQKSGMNLE</sequence>
<keyword evidence="12" id="KW-0325">Glycoprotein</keyword>
<comment type="subcellular location">
    <subcellularLocation>
        <location evidence="1">Cell membrane</location>
        <topology evidence="1">Multi-pass membrane protein</topology>
    </subcellularLocation>
</comment>
<feature type="transmembrane region" description="Helical" evidence="15">
    <location>
        <begin position="759"/>
        <end position="781"/>
    </location>
</feature>
<feature type="domain" description="G-protein coupled receptors family 2 profile 2" evidence="18">
    <location>
        <begin position="571"/>
        <end position="811"/>
    </location>
</feature>
<evidence type="ECO:0000256" key="11">
    <source>
        <dbReference type="ARBA" id="ARBA00023170"/>
    </source>
</evidence>
<dbReference type="PRINTS" id="PR01694">
    <property type="entry name" value="BAIPRECURSOR"/>
</dbReference>
<evidence type="ECO:0000259" key="16">
    <source>
        <dbReference type="PROSITE" id="PS50221"/>
    </source>
</evidence>
<comment type="caution">
    <text evidence="20">The sequence shown here is derived from an EMBL/GenBank/DDBJ whole genome shotgun (WGS) entry which is preliminary data.</text>
</comment>
<dbReference type="Gene3D" id="4.10.1240.10">
    <property type="entry name" value="GPCR, family 2, extracellular hormone receptor domain"/>
    <property type="match status" value="1"/>
</dbReference>
<dbReference type="InterPro" id="IPR000203">
    <property type="entry name" value="GPS"/>
</dbReference>
<dbReference type="SMART" id="SM00303">
    <property type="entry name" value="GPS"/>
    <property type="match status" value="1"/>
</dbReference>
<dbReference type="Pfam" id="PF16489">
    <property type="entry name" value="GAIN"/>
    <property type="match status" value="1"/>
</dbReference>
<keyword evidence="4 15" id="KW-0812">Transmembrane</keyword>
<dbReference type="Gene3D" id="2.60.40.10">
    <property type="entry name" value="Immunoglobulins"/>
    <property type="match status" value="2"/>
</dbReference>
<dbReference type="Gene3D" id="1.25.40.610">
    <property type="match status" value="1"/>
</dbReference>
<keyword evidence="21" id="KW-1185">Reference proteome</keyword>
<evidence type="ECO:0000256" key="2">
    <source>
        <dbReference type="ARBA" id="ARBA00007343"/>
    </source>
</evidence>
<dbReference type="CDD" id="cd15040">
    <property type="entry name" value="7tmB2_Adhesion"/>
    <property type="match status" value="1"/>
</dbReference>
<dbReference type="PANTHER" id="PTHR12011">
    <property type="entry name" value="ADHESION G-PROTEIN COUPLED RECEPTOR"/>
    <property type="match status" value="1"/>
</dbReference>
<keyword evidence="8" id="KW-0297">G-protein coupled receptor</keyword>
<evidence type="ECO:0000313" key="21">
    <source>
        <dbReference type="Proteomes" id="UP001634394"/>
    </source>
</evidence>
<dbReference type="InterPro" id="IPR017981">
    <property type="entry name" value="GPCR_2-like_7TM"/>
</dbReference>
<keyword evidence="13" id="KW-0807">Transducer</keyword>
<keyword evidence="7 15" id="KW-1133">Transmembrane helix</keyword>
<feature type="domain" description="GAIN-B" evidence="16">
    <location>
        <begin position="396"/>
        <end position="564"/>
    </location>
</feature>
<dbReference type="AlphaFoldDB" id="A0ABD3XCD7"/>
<feature type="transmembrane region" description="Helical" evidence="15">
    <location>
        <begin position="787"/>
        <end position="810"/>
    </location>
</feature>
<dbReference type="PROSITE" id="PS50835">
    <property type="entry name" value="IG_LIKE"/>
    <property type="match status" value="2"/>
</dbReference>
<dbReference type="InterPro" id="IPR036445">
    <property type="entry name" value="GPCR_2_extracell_dom_sf"/>
</dbReference>
<feature type="transmembrane region" description="Helical" evidence="15">
    <location>
        <begin position="715"/>
        <end position="738"/>
    </location>
</feature>
<feature type="domain" description="G-protein coupled receptors family 2 profile 1" evidence="17">
    <location>
        <begin position="190"/>
        <end position="274"/>
    </location>
</feature>
<dbReference type="SUPFAM" id="SSF111418">
    <property type="entry name" value="Hormone receptor domain"/>
    <property type="match status" value="1"/>
</dbReference>
<dbReference type="InterPro" id="IPR003599">
    <property type="entry name" value="Ig_sub"/>
</dbReference>
<evidence type="ECO:0000259" key="19">
    <source>
        <dbReference type="PROSITE" id="PS50835"/>
    </source>
</evidence>